<dbReference type="Pfam" id="PF07589">
    <property type="entry name" value="PEP-CTERM"/>
    <property type="match status" value="1"/>
</dbReference>
<dbReference type="NCBIfam" id="NF038129">
    <property type="entry name" value="PEP_NF038129"/>
    <property type="match status" value="1"/>
</dbReference>
<organism evidence="3 4">
    <name type="scientific">Paucibacter sediminis</name>
    <dbReference type="NCBI Taxonomy" id="3019553"/>
    <lineage>
        <taxon>Bacteria</taxon>
        <taxon>Pseudomonadati</taxon>
        <taxon>Pseudomonadota</taxon>
        <taxon>Betaproteobacteria</taxon>
        <taxon>Burkholderiales</taxon>
        <taxon>Sphaerotilaceae</taxon>
        <taxon>Roseateles</taxon>
    </lineage>
</organism>
<dbReference type="Proteomes" id="UP001177769">
    <property type="component" value="Chromosome"/>
</dbReference>
<feature type="chain" id="PRO_5041709042" evidence="1">
    <location>
        <begin position="29"/>
        <end position="213"/>
    </location>
</feature>
<name>A0AA95NBK4_9BURK</name>
<dbReference type="KEGG" id="pais:PFX98_17635"/>
<sequence length="213" mass="21138">MTSKTSVSALRHTLLALAMAGASAMAGAATSYHAVIDTTGLAGGGWLDIQFNPGSLPAVGATATLTHFSGAFGSDFELIGGSGNLASGFTLNNAQQFNDLFHALNLGGKISFDVSFDGAFASTPGPVGTTFSVGLLAADQSSYLGRPGCNAALGDNCSLFQIELTPPGGLTLTLPSGSIASVTAAVPEPGSYALLLAGLGLVGVAARRSPKSD</sequence>
<protein>
    <submittedName>
        <fullName evidence="3">NF038129 family PEP-CTERM protein</fullName>
    </submittedName>
</protein>
<dbReference type="RefSeq" id="WP_285231797.1">
    <property type="nucleotide sequence ID" value="NZ_CP116346.1"/>
</dbReference>
<dbReference type="NCBIfam" id="TIGR02595">
    <property type="entry name" value="PEP_CTERM"/>
    <property type="match status" value="1"/>
</dbReference>
<evidence type="ECO:0000313" key="4">
    <source>
        <dbReference type="Proteomes" id="UP001177769"/>
    </source>
</evidence>
<evidence type="ECO:0000313" key="3">
    <source>
        <dbReference type="EMBL" id="WIT10723.1"/>
    </source>
</evidence>
<keyword evidence="1" id="KW-0732">Signal</keyword>
<dbReference type="EMBL" id="CP116346">
    <property type="protein sequence ID" value="WIT10723.1"/>
    <property type="molecule type" value="Genomic_DNA"/>
</dbReference>
<evidence type="ECO:0000256" key="1">
    <source>
        <dbReference type="SAM" id="SignalP"/>
    </source>
</evidence>
<dbReference type="AlphaFoldDB" id="A0AA95NBK4"/>
<evidence type="ECO:0000259" key="2">
    <source>
        <dbReference type="Pfam" id="PF07589"/>
    </source>
</evidence>
<feature type="domain" description="Ice-binding protein C-terminal" evidence="2">
    <location>
        <begin position="185"/>
        <end position="208"/>
    </location>
</feature>
<gene>
    <name evidence="3" type="ORF">PFX98_17635</name>
</gene>
<reference evidence="3" key="1">
    <citation type="submission" date="2023-01" db="EMBL/GenBank/DDBJ databases">
        <title>Whole genome sequence of Paucibacter sp. S2-9 isolated from pond sediment.</title>
        <authorList>
            <person name="Jung J.Y."/>
        </authorList>
    </citation>
    <scope>NUCLEOTIDE SEQUENCE</scope>
    <source>
        <strain evidence="3">S2-9</strain>
    </source>
</reference>
<dbReference type="InterPro" id="IPR013424">
    <property type="entry name" value="Ice-binding_C"/>
</dbReference>
<accession>A0AA95NBK4</accession>
<proteinExistence type="predicted"/>
<feature type="signal peptide" evidence="1">
    <location>
        <begin position="1"/>
        <end position="28"/>
    </location>
</feature>
<keyword evidence="4" id="KW-1185">Reference proteome</keyword>